<dbReference type="InterPro" id="IPR003593">
    <property type="entry name" value="AAA+_ATPase"/>
</dbReference>
<dbReference type="Proteomes" id="UP000019141">
    <property type="component" value="Unassembled WGS sequence"/>
</dbReference>
<dbReference type="PANTHER" id="PTHR32071">
    <property type="entry name" value="TRANSCRIPTIONAL REGULATORY PROTEIN"/>
    <property type="match status" value="1"/>
</dbReference>
<dbReference type="Pfam" id="PF02954">
    <property type="entry name" value="HTH_8"/>
    <property type="match status" value="1"/>
</dbReference>
<dbReference type="AlphaFoldDB" id="W4LN94"/>
<dbReference type="EMBL" id="AZHW01000475">
    <property type="protein sequence ID" value="ETW99190.1"/>
    <property type="molecule type" value="Genomic_DNA"/>
</dbReference>
<dbReference type="SUPFAM" id="SSF52540">
    <property type="entry name" value="P-loop containing nucleoside triphosphate hydrolases"/>
    <property type="match status" value="1"/>
</dbReference>
<dbReference type="Pfam" id="PF25601">
    <property type="entry name" value="AAA_lid_14"/>
    <property type="match status" value="1"/>
</dbReference>
<evidence type="ECO:0000256" key="3">
    <source>
        <dbReference type="ARBA" id="ARBA00023015"/>
    </source>
</evidence>
<dbReference type="GO" id="GO:0005524">
    <property type="term" value="F:ATP binding"/>
    <property type="evidence" value="ECO:0007669"/>
    <property type="project" value="UniProtKB-KW"/>
</dbReference>
<feature type="domain" description="Sigma-54 factor interaction" evidence="5">
    <location>
        <begin position="19"/>
        <end position="249"/>
    </location>
</feature>
<dbReference type="PROSITE" id="PS50045">
    <property type="entry name" value="SIGMA54_INTERACT_4"/>
    <property type="match status" value="1"/>
</dbReference>
<dbReference type="InterPro" id="IPR025944">
    <property type="entry name" value="Sigma_54_int_dom_CS"/>
</dbReference>
<keyword evidence="2" id="KW-0067">ATP-binding</keyword>
<keyword evidence="4" id="KW-0804">Transcription</keyword>
<keyword evidence="3" id="KW-0805">Transcription regulation</keyword>
<dbReference type="PANTHER" id="PTHR32071:SF38">
    <property type="entry name" value="PSP OPERON TRANSCRIPTIONAL ACTIVATOR"/>
    <property type="match status" value="1"/>
</dbReference>
<dbReference type="InterPro" id="IPR014317">
    <property type="entry name" value="Transcription_activator_PspF"/>
</dbReference>
<evidence type="ECO:0000259" key="5">
    <source>
        <dbReference type="PROSITE" id="PS50045"/>
    </source>
</evidence>
<evidence type="ECO:0000256" key="2">
    <source>
        <dbReference type="ARBA" id="ARBA00022840"/>
    </source>
</evidence>
<dbReference type="FunFam" id="3.40.50.300:FF:000006">
    <property type="entry name" value="DNA-binding transcriptional regulator NtrC"/>
    <property type="match status" value="1"/>
</dbReference>
<dbReference type="InterPro" id="IPR027417">
    <property type="entry name" value="P-loop_NTPase"/>
</dbReference>
<evidence type="ECO:0000313" key="6">
    <source>
        <dbReference type="EMBL" id="ETW99190.1"/>
    </source>
</evidence>
<dbReference type="GO" id="GO:0043565">
    <property type="term" value="F:sequence-specific DNA binding"/>
    <property type="evidence" value="ECO:0007669"/>
    <property type="project" value="InterPro"/>
</dbReference>
<dbReference type="NCBIfam" id="TIGR02974">
    <property type="entry name" value="phageshock_pspF"/>
    <property type="match status" value="1"/>
</dbReference>
<dbReference type="Pfam" id="PF00158">
    <property type="entry name" value="Sigma54_activat"/>
    <property type="match status" value="1"/>
</dbReference>
<dbReference type="PROSITE" id="PS00688">
    <property type="entry name" value="SIGMA54_INTERACT_3"/>
    <property type="match status" value="1"/>
</dbReference>
<gene>
    <name evidence="6" type="ORF">ETSY1_15945</name>
</gene>
<keyword evidence="7" id="KW-1185">Reference proteome</keyword>
<dbReference type="Gene3D" id="3.40.50.300">
    <property type="entry name" value="P-loop containing nucleotide triphosphate hydrolases"/>
    <property type="match status" value="1"/>
</dbReference>
<dbReference type="Gene3D" id="1.10.10.60">
    <property type="entry name" value="Homeodomain-like"/>
    <property type="match status" value="1"/>
</dbReference>
<dbReference type="InterPro" id="IPR058031">
    <property type="entry name" value="AAA_lid_NorR"/>
</dbReference>
<organism evidence="6 7">
    <name type="scientific">Entotheonella factor</name>
    <dbReference type="NCBI Taxonomy" id="1429438"/>
    <lineage>
        <taxon>Bacteria</taxon>
        <taxon>Pseudomonadati</taxon>
        <taxon>Nitrospinota/Tectimicrobiota group</taxon>
        <taxon>Candidatus Tectimicrobiota</taxon>
        <taxon>Candidatus Entotheonellia</taxon>
        <taxon>Candidatus Entotheonellales</taxon>
        <taxon>Candidatus Entotheonellaceae</taxon>
        <taxon>Candidatus Entotheonella</taxon>
    </lineage>
</organism>
<dbReference type="GO" id="GO:0006355">
    <property type="term" value="P:regulation of DNA-templated transcription"/>
    <property type="evidence" value="ECO:0007669"/>
    <property type="project" value="InterPro"/>
</dbReference>
<evidence type="ECO:0000313" key="7">
    <source>
        <dbReference type="Proteomes" id="UP000019141"/>
    </source>
</evidence>
<evidence type="ECO:0000256" key="4">
    <source>
        <dbReference type="ARBA" id="ARBA00023163"/>
    </source>
</evidence>
<dbReference type="CDD" id="cd00009">
    <property type="entry name" value="AAA"/>
    <property type="match status" value="1"/>
</dbReference>
<comment type="caution">
    <text evidence="6">The sequence shown here is derived from an EMBL/GenBank/DDBJ whole genome shotgun (WGS) entry which is preliminary data.</text>
</comment>
<dbReference type="Gene3D" id="1.10.8.60">
    <property type="match status" value="1"/>
</dbReference>
<dbReference type="InterPro" id="IPR009057">
    <property type="entry name" value="Homeodomain-like_sf"/>
</dbReference>
<dbReference type="PATRIC" id="fig|1429438.4.peg.3151"/>
<protein>
    <submittedName>
        <fullName evidence="6">ATPase AAA</fullName>
    </submittedName>
</protein>
<evidence type="ECO:0000256" key="1">
    <source>
        <dbReference type="ARBA" id="ARBA00022741"/>
    </source>
</evidence>
<name>W4LN94_ENTF1</name>
<dbReference type="HOGENOM" id="CLU_000445_0_7_7"/>
<keyword evidence="1" id="KW-0547">Nucleotide-binding</keyword>
<sequence>MTPLEQTIFDDNPARMPEGLGTSEAFLAFQERLSRAARVNRSVLLIGERGTGKELAASRLHYLSARWRRPLITLNCAALAPTLIAPELFGYEAGAFTGAEQRRVGRFEAAHQSTLFLDEIGNIPMEAQEKILRVIEYGTFERVGSTESITVDVRIIAATNANLPALAAEGHFKPDLLDRLSFEVLFLPPLRERQDDIQLLANHFAAQMAHELGRTDIPEFSDDAIDALESYPWPGNIRELKNAVERAVYRADSERVSDIVFDPFSDPFTPSRPAATAVVEAKPLAPDTAEEAPPTAQSLHDAVRDFEIKMMKQALEEARHHQRKAAERLGLTYHQFRGLYRKYREALE</sequence>
<dbReference type="SMART" id="SM00382">
    <property type="entry name" value="AAA"/>
    <property type="match status" value="1"/>
</dbReference>
<dbReference type="SUPFAM" id="SSF46689">
    <property type="entry name" value="Homeodomain-like"/>
    <property type="match status" value="1"/>
</dbReference>
<dbReference type="InterPro" id="IPR002078">
    <property type="entry name" value="Sigma_54_int"/>
</dbReference>
<accession>W4LN94</accession>
<proteinExistence type="predicted"/>
<reference evidence="6 7" key="1">
    <citation type="journal article" date="2014" name="Nature">
        <title>An environmental bacterial taxon with a large and distinct metabolic repertoire.</title>
        <authorList>
            <person name="Wilson M.C."/>
            <person name="Mori T."/>
            <person name="Ruckert C."/>
            <person name="Uria A.R."/>
            <person name="Helf M.J."/>
            <person name="Takada K."/>
            <person name="Gernert C."/>
            <person name="Steffens U.A."/>
            <person name="Heycke N."/>
            <person name="Schmitt S."/>
            <person name="Rinke C."/>
            <person name="Helfrich E.J."/>
            <person name="Brachmann A.O."/>
            <person name="Gurgui C."/>
            <person name="Wakimoto T."/>
            <person name="Kracht M."/>
            <person name="Crusemann M."/>
            <person name="Hentschel U."/>
            <person name="Abe I."/>
            <person name="Matsunaga S."/>
            <person name="Kalinowski J."/>
            <person name="Takeyama H."/>
            <person name="Piel J."/>
        </authorList>
    </citation>
    <scope>NUCLEOTIDE SEQUENCE [LARGE SCALE GENOMIC DNA]</scope>
    <source>
        <strain evidence="7">TSY1</strain>
    </source>
</reference>
<dbReference type="InterPro" id="IPR002197">
    <property type="entry name" value="HTH_Fis"/>
</dbReference>